<dbReference type="InterPro" id="IPR033121">
    <property type="entry name" value="PEPTIDASE_A1"/>
</dbReference>
<feature type="compositionally biased region" description="Low complexity" evidence="3">
    <location>
        <begin position="71"/>
        <end position="85"/>
    </location>
</feature>
<dbReference type="PROSITE" id="PS00141">
    <property type="entry name" value="ASP_PROTEASE"/>
    <property type="match status" value="1"/>
</dbReference>
<dbReference type="GO" id="GO:0004190">
    <property type="term" value="F:aspartic-type endopeptidase activity"/>
    <property type="evidence" value="ECO:0007669"/>
    <property type="project" value="InterPro"/>
</dbReference>
<gene>
    <name evidence="5" type="ORF">CB5_LOCUS23448</name>
</gene>
<dbReference type="PROSITE" id="PS51767">
    <property type="entry name" value="PEPTIDASE_A1"/>
    <property type="match status" value="1"/>
</dbReference>
<dbReference type="InterPro" id="IPR021109">
    <property type="entry name" value="Peptidase_aspartic_dom_sf"/>
</dbReference>
<dbReference type="Pfam" id="PF14541">
    <property type="entry name" value="TAXi_C"/>
    <property type="match status" value="1"/>
</dbReference>
<dbReference type="PANTHER" id="PTHR13683:SF827">
    <property type="entry name" value="PEPTIDASE A1 DOMAIN-CONTAINING PROTEIN"/>
    <property type="match status" value="1"/>
</dbReference>
<accession>A0A6V7QBI0</accession>
<evidence type="ECO:0000256" key="1">
    <source>
        <dbReference type="ARBA" id="ARBA00007447"/>
    </source>
</evidence>
<reference evidence="5" key="1">
    <citation type="submission" date="2020-07" db="EMBL/GenBank/DDBJ databases">
        <authorList>
            <person name="Lin J."/>
        </authorList>
    </citation>
    <scope>NUCLEOTIDE SEQUENCE</scope>
</reference>
<feature type="region of interest" description="Disordered" evidence="3">
    <location>
        <begin position="1"/>
        <end position="54"/>
    </location>
</feature>
<dbReference type="EMBL" id="LR862134">
    <property type="protein sequence ID" value="CAD1840237.1"/>
    <property type="molecule type" value="Genomic_DNA"/>
</dbReference>
<proteinExistence type="inferred from homology"/>
<comment type="similarity">
    <text evidence="1">Belongs to the peptidase A1 family.</text>
</comment>
<sequence length="471" mass="50697">MSARAARAVGGGPLGTCEKDTRSDSGSGARGGRDPDLVSERTFAPAPRYVSAHPPREKRFTGYHHRCCISSPPCSCSSSSSSSSSFRRRRSLPRGRGGGGGEESCSSASAGMGERSAPRISSPLISREHSGATVLQLKHSSRLSRENKDYEHHLRYLLISDEERVSWLQSRIKRSVPNYFQKDSSETQIPLNSGIRLQTLNYVAAVGIGGKATTVIVDTGSDLTWVQCKPCVSCYTQQDPLFDPSLSPSYRSVPCNATACSSSLQAATGTSGICGNDRTSCYYLVSYGDGSYTRGVLAQERISLGETNVENFIFGCGRSNRGLFGGTSGLMGLGRTELSLVSQTTNQFGGVFSYCLPSRPYNSSGSLVLGSDLSVYKNSTPISYTRMISDPEQQPFYFLNLTGLRVGAVELRAPGFSNGKVLIDSGTVITRLAPSVYKALKDEFVRQFAAYPTAPGFSILDTCFNLSGMRK</sequence>
<name>A0A6V7QBI0_ANACO</name>
<dbReference type="InterPro" id="IPR001461">
    <property type="entry name" value="Aspartic_peptidase_A1"/>
</dbReference>
<dbReference type="InterPro" id="IPR001969">
    <property type="entry name" value="Aspartic_peptidase_AS"/>
</dbReference>
<feature type="active site" evidence="2">
    <location>
        <position position="218"/>
    </location>
</feature>
<evidence type="ECO:0000256" key="2">
    <source>
        <dbReference type="PIRSR" id="PIRSR601461-1"/>
    </source>
</evidence>
<organism evidence="5">
    <name type="scientific">Ananas comosus var. bracteatus</name>
    <name type="common">red pineapple</name>
    <dbReference type="NCBI Taxonomy" id="296719"/>
    <lineage>
        <taxon>Eukaryota</taxon>
        <taxon>Viridiplantae</taxon>
        <taxon>Streptophyta</taxon>
        <taxon>Embryophyta</taxon>
        <taxon>Tracheophyta</taxon>
        <taxon>Spermatophyta</taxon>
        <taxon>Magnoliopsida</taxon>
        <taxon>Liliopsida</taxon>
        <taxon>Poales</taxon>
        <taxon>Bromeliaceae</taxon>
        <taxon>Bromelioideae</taxon>
        <taxon>Ananas</taxon>
    </lineage>
</organism>
<dbReference type="AlphaFoldDB" id="A0A6V7QBI0"/>
<dbReference type="GO" id="GO:0006508">
    <property type="term" value="P:proteolysis"/>
    <property type="evidence" value="ECO:0007669"/>
    <property type="project" value="InterPro"/>
</dbReference>
<dbReference type="InterPro" id="IPR032799">
    <property type="entry name" value="TAXi_C"/>
</dbReference>
<dbReference type="SUPFAM" id="SSF50630">
    <property type="entry name" value="Acid proteases"/>
    <property type="match status" value="1"/>
</dbReference>
<feature type="region of interest" description="Disordered" evidence="3">
    <location>
        <begin position="71"/>
        <end position="125"/>
    </location>
</feature>
<dbReference type="Gene3D" id="2.40.70.10">
    <property type="entry name" value="Acid Proteases"/>
    <property type="match status" value="2"/>
</dbReference>
<dbReference type="Pfam" id="PF14543">
    <property type="entry name" value="TAXi_N"/>
    <property type="match status" value="1"/>
</dbReference>
<dbReference type="InterPro" id="IPR032861">
    <property type="entry name" value="TAXi_N"/>
</dbReference>
<evidence type="ECO:0000313" key="5">
    <source>
        <dbReference type="EMBL" id="CAD1840237.1"/>
    </source>
</evidence>
<dbReference type="FunFam" id="2.40.70.10:FF:000021">
    <property type="entry name" value="Aspartyl protease AED1"/>
    <property type="match status" value="1"/>
</dbReference>
<evidence type="ECO:0000259" key="4">
    <source>
        <dbReference type="PROSITE" id="PS51767"/>
    </source>
</evidence>
<feature type="domain" description="Peptidase A1" evidence="4">
    <location>
        <begin position="202"/>
        <end position="471"/>
    </location>
</feature>
<dbReference type="PANTHER" id="PTHR13683">
    <property type="entry name" value="ASPARTYL PROTEASES"/>
    <property type="match status" value="1"/>
</dbReference>
<feature type="active site" evidence="2">
    <location>
        <position position="424"/>
    </location>
</feature>
<protein>
    <recommendedName>
        <fullName evidence="4">Peptidase A1 domain-containing protein</fullName>
    </recommendedName>
</protein>
<evidence type="ECO:0000256" key="3">
    <source>
        <dbReference type="SAM" id="MobiDB-lite"/>
    </source>
</evidence>